<dbReference type="InterPro" id="IPR011990">
    <property type="entry name" value="TPR-like_helical_dom_sf"/>
</dbReference>
<organism evidence="2 3">
    <name type="scientific">Rahnella inusitata</name>
    <dbReference type="NCBI Taxonomy" id="58169"/>
    <lineage>
        <taxon>Bacteria</taxon>
        <taxon>Pseudomonadati</taxon>
        <taxon>Pseudomonadota</taxon>
        <taxon>Gammaproteobacteria</taxon>
        <taxon>Enterobacterales</taxon>
        <taxon>Yersiniaceae</taxon>
        <taxon>Rahnella</taxon>
    </lineage>
</organism>
<dbReference type="PANTHER" id="PTHR43685">
    <property type="entry name" value="GLYCOSYLTRANSFERASE"/>
    <property type="match status" value="1"/>
</dbReference>
<dbReference type="Gene3D" id="1.25.40.10">
    <property type="entry name" value="Tetratricopeptide repeat domain"/>
    <property type="match status" value="1"/>
</dbReference>
<evidence type="ECO:0000259" key="1">
    <source>
        <dbReference type="Pfam" id="PF00535"/>
    </source>
</evidence>
<gene>
    <name evidence="2" type="ORF">D5396_06835</name>
</gene>
<keyword evidence="3" id="KW-1185">Reference proteome</keyword>
<dbReference type="Gene3D" id="3.40.50.12580">
    <property type="match status" value="1"/>
</dbReference>
<accession>A0ABX9P387</accession>
<dbReference type="PANTHER" id="PTHR43685:SF2">
    <property type="entry name" value="GLYCOSYLTRANSFERASE 2-LIKE DOMAIN-CONTAINING PROTEIN"/>
    <property type="match status" value="1"/>
</dbReference>
<evidence type="ECO:0000313" key="3">
    <source>
        <dbReference type="Proteomes" id="UP000284119"/>
    </source>
</evidence>
<comment type="caution">
    <text evidence="2">The sequence shown here is derived from an EMBL/GenBank/DDBJ whole genome shotgun (WGS) entry which is preliminary data.</text>
</comment>
<reference evidence="2 3" key="1">
    <citation type="submission" date="2018-09" db="EMBL/GenBank/DDBJ databases">
        <authorList>
            <person name="Le Fleche-Mateos A."/>
        </authorList>
    </citation>
    <scope>NUCLEOTIDE SEQUENCE [LARGE SCALE GENOMIC DNA]</scope>
    <source>
        <strain evidence="2 3">DSM 30078</strain>
    </source>
</reference>
<dbReference type="EMBL" id="RAHG01000002">
    <property type="protein sequence ID" value="RJT15163.1"/>
    <property type="molecule type" value="Genomic_DNA"/>
</dbReference>
<dbReference type="SUPFAM" id="SSF48452">
    <property type="entry name" value="TPR-like"/>
    <property type="match status" value="2"/>
</dbReference>
<protein>
    <submittedName>
        <fullName evidence="2">Glycosyltransferase</fullName>
    </submittedName>
</protein>
<dbReference type="Gene3D" id="3.90.550.10">
    <property type="entry name" value="Spore Coat Polysaccharide Biosynthesis Protein SpsA, Chain A"/>
    <property type="match status" value="1"/>
</dbReference>
<dbReference type="CDD" id="cd00761">
    <property type="entry name" value="Glyco_tranf_GTA_type"/>
    <property type="match status" value="1"/>
</dbReference>
<feature type="domain" description="Glycosyltransferase 2-like" evidence="1">
    <location>
        <begin position="45"/>
        <end position="191"/>
    </location>
</feature>
<dbReference type="Proteomes" id="UP000284119">
    <property type="component" value="Unassembled WGS sequence"/>
</dbReference>
<evidence type="ECO:0000313" key="2">
    <source>
        <dbReference type="EMBL" id="RJT15163.1"/>
    </source>
</evidence>
<dbReference type="InterPro" id="IPR043148">
    <property type="entry name" value="TagF_C"/>
</dbReference>
<name>A0ABX9P387_9GAMM</name>
<dbReference type="Pfam" id="PF00535">
    <property type="entry name" value="Glycos_transf_2"/>
    <property type="match status" value="1"/>
</dbReference>
<dbReference type="InterPro" id="IPR001173">
    <property type="entry name" value="Glyco_trans_2-like"/>
</dbReference>
<dbReference type="SUPFAM" id="SSF53448">
    <property type="entry name" value="Nucleotide-diphospho-sugar transferases"/>
    <property type="match status" value="1"/>
</dbReference>
<dbReference type="InterPro" id="IPR007554">
    <property type="entry name" value="Glycerophosphate_synth"/>
</dbReference>
<dbReference type="InterPro" id="IPR029044">
    <property type="entry name" value="Nucleotide-diphossugar_trans"/>
</dbReference>
<sequence length="1272" mass="147516">MKMFNRKLKKLIRDPKLFFHDLIKKHEKRIKTLKKIQIKGGYKYTVVSAVYNAENYLDEFFKSLTSQSLCFKKHIKIIVVDDGSQDNSYKVIEKWCRKYPNNIFGMQKENGGQASARNLGLTKVETEWVGFIDPDDFVNKEYFATINSHIENNKTIDIVACKMIVYKEESKSFADTQPLKFCFDKKETLKNCNDLEELIQLSASSALFKTKIIKENEITFNHEIKPNFEDGKFVIDYMSNCGGKIAFINQANYFYRVREDNSSTTNTQWEKVEKYSNVLEYGLLAMLKDYHQKNNGKVPRFAQRTALYFLIQYYNRILNNESSISFLNDVQKKSLLTHLDNIFNYIDDNEILKFNLLGAWFFHKVGMQALFKSGAGYNFQIAYIKNFDTFKKEVLISYFCSSPNIEEIKIDGQQIIPNNIKTIKHTFLGRVFIERLIWVNFSDTKQKLSIKLHKNTDISVIGQNFKGSVSLEKVKNIFFSKSPTKHEDRNTWLFMDSDTRADDNAEHLYRYVRKYHPEIDSAFVLRKSSEDWGRLVNEGFNLVEFDTPAFQSYYEKAGVLLSSHIDKCFTQYKGKYSLAKKKFIFLQHGVTKDDISSWLNNTSRIDGILTSTYQEYASLSNPHSPYNFDPRCVALTGMPRYDNLVSISKTSSKTNILIMPTWRRDLVGKTLKQTSGRSYNPELKNSDYFIYWQNVLSSNALRKIASEGKLNVVFMPHPNLVPYINDFSIPSYIEIIKCNETSVQDLISKTKLLLTDYSSIAFDVALSGGECIYYQFDENQVFSGMHTYSRGYYSYKNDGFGPVVYNEVDLFDQITAILNGKLKSSFTAPNSVFSFIDENNCERVVSAISKIISPEQVTDKSSVIYEYANMAMANENWELALSRWFMLITEPHEVYHTEAKTNIINLLLKLNKFAEAINLFPEFFGENIDELTPELIIILAKIKMINYNWSDAVSILESKLILSRSEEILILQCLAELNDINSFEAILGKHENKIQDESEVLCTSLKYLCLKEWIELAEYLSANIYLFKESEHIEFKPYLLLSRAYQEIGDLDQANICLQQQESFDKGNILLRYQIARLANKRKQWNKVTSQILATNISLDIIPLDLLTIYIRALRFQGKQLEALQIIDSLPKTAPINSELLIEIAELHFELKNWNLSADVWMKLTQECDLSYYKLAFIYRRLGMIEEGLSLLLKKGLRSPIMLEEWILRAELAELVGEWDEATHSWSSILRYHSENAPNYCWERLSNSRILSNMSLLSGSISNRDNNNVNRM</sequence>
<proteinExistence type="predicted"/>
<dbReference type="InterPro" id="IPR050834">
    <property type="entry name" value="Glycosyltransf_2"/>
</dbReference>
<dbReference type="Pfam" id="PF04464">
    <property type="entry name" value="Glyphos_transf"/>
    <property type="match status" value="1"/>
</dbReference>